<comment type="similarity">
    <text evidence="1 7">Belongs to the CcmH/CycL/Ccl2/NrfF family.</text>
</comment>
<name>A0A1U7DA62_9RHOB</name>
<dbReference type="PANTHER" id="PTHR47870">
    <property type="entry name" value="CYTOCHROME C-TYPE BIOGENESIS PROTEIN CCMH"/>
    <property type="match status" value="1"/>
</dbReference>
<dbReference type="STRING" id="1229727.Ga0080559_TMP4255"/>
<dbReference type="CDD" id="cd16378">
    <property type="entry name" value="CcmH_N"/>
    <property type="match status" value="1"/>
</dbReference>
<evidence type="ECO:0000259" key="8">
    <source>
        <dbReference type="Pfam" id="PF03918"/>
    </source>
</evidence>
<evidence type="ECO:0000256" key="5">
    <source>
        <dbReference type="ARBA" id="ARBA00022748"/>
    </source>
</evidence>
<sequence precursor="true">MTTLIRRTGAIRTVAFGLLLAFVANMALAVQPDEVLDNPALEARARDISKGLRCLVCQNESIDDSNASLARDLRLLVRERLVEGDSNEEVVEFIVDRYGEFVLLKPTTGGWNWLLWAAGPILFVFALIVGGFYLRGRSRADAPTEAGLSETERARLRQILDEQG</sequence>
<evidence type="ECO:0000313" key="10">
    <source>
        <dbReference type="Proteomes" id="UP000186559"/>
    </source>
</evidence>
<keyword evidence="2 7" id="KW-0349">Heme</keyword>
<organism evidence="9 10">
    <name type="scientific">Salipiger profundus</name>
    <dbReference type="NCBI Taxonomy" id="1229727"/>
    <lineage>
        <taxon>Bacteria</taxon>
        <taxon>Pseudomonadati</taxon>
        <taxon>Pseudomonadota</taxon>
        <taxon>Alphaproteobacteria</taxon>
        <taxon>Rhodobacterales</taxon>
        <taxon>Roseobacteraceae</taxon>
        <taxon>Salipiger</taxon>
    </lineage>
</organism>
<keyword evidence="5" id="KW-0201">Cytochrome c-type biogenesis</keyword>
<dbReference type="PANTHER" id="PTHR47870:SF1">
    <property type="entry name" value="CYTOCHROME C-TYPE BIOGENESIS PROTEIN CCMH"/>
    <property type="match status" value="1"/>
</dbReference>
<evidence type="ECO:0000256" key="6">
    <source>
        <dbReference type="ARBA" id="ARBA00023004"/>
    </source>
</evidence>
<dbReference type="OrthoDB" id="9804975at2"/>
<evidence type="ECO:0000256" key="2">
    <source>
        <dbReference type="ARBA" id="ARBA00022617"/>
    </source>
</evidence>
<keyword evidence="3 7" id="KW-0479">Metal-binding</keyword>
<proteinExistence type="inferred from homology"/>
<dbReference type="Gene3D" id="1.10.8.640">
    <property type="entry name" value="Cytochrome C biogenesis protein"/>
    <property type="match status" value="1"/>
</dbReference>
<comment type="function">
    <text evidence="7">Possible subunit of a heme lyase.</text>
</comment>
<dbReference type="InterPro" id="IPR005616">
    <property type="entry name" value="CcmH/CycL/Ccl2/NrfF_N"/>
</dbReference>
<dbReference type="AlphaFoldDB" id="A0A1U7DA62"/>
<gene>
    <name evidence="9" type="ORF">Ga0080559_TMP4255</name>
</gene>
<dbReference type="Proteomes" id="UP000186559">
    <property type="component" value="Chromosome"/>
</dbReference>
<dbReference type="GO" id="GO:0017004">
    <property type="term" value="P:cytochrome complex assembly"/>
    <property type="evidence" value="ECO:0007669"/>
    <property type="project" value="UniProtKB-KW"/>
</dbReference>
<dbReference type="EMBL" id="CP014796">
    <property type="protein sequence ID" value="APX25051.1"/>
    <property type="molecule type" value="Genomic_DNA"/>
</dbReference>
<feature type="signal peptide" evidence="7">
    <location>
        <begin position="1"/>
        <end position="29"/>
    </location>
</feature>
<evidence type="ECO:0000256" key="3">
    <source>
        <dbReference type="ARBA" id="ARBA00022723"/>
    </source>
</evidence>
<keyword evidence="7" id="KW-0472">Membrane</keyword>
<accession>A0A1U7DA62</accession>
<dbReference type="InterPro" id="IPR051263">
    <property type="entry name" value="C-type_cytochrome_biogenesis"/>
</dbReference>
<dbReference type="Pfam" id="PF03918">
    <property type="entry name" value="CcmH"/>
    <property type="match status" value="1"/>
</dbReference>
<dbReference type="InterPro" id="IPR038297">
    <property type="entry name" value="CcmH/CycL/NrfF/Ccl2_sf"/>
</dbReference>
<evidence type="ECO:0000256" key="7">
    <source>
        <dbReference type="RuleBase" id="RU364112"/>
    </source>
</evidence>
<keyword evidence="4 7" id="KW-0732">Signal</keyword>
<feature type="chain" id="PRO_5011022747" description="Cytochrome c-type biogenesis protein" evidence="7">
    <location>
        <begin position="30"/>
        <end position="164"/>
    </location>
</feature>
<dbReference type="KEGG" id="tpro:Ga0080559_TMP4255"/>
<evidence type="ECO:0000313" key="9">
    <source>
        <dbReference type="EMBL" id="APX25051.1"/>
    </source>
</evidence>
<evidence type="ECO:0000256" key="1">
    <source>
        <dbReference type="ARBA" id="ARBA00010342"/>
    </source>
</evidence>
<protein>
    <recommendedName>
        <fullName evidence="7">Cytochrome c-type biogenesis protein</fullName>
    </recommendedName>
</protein>
<keyword evidence="6 7" id="KW-0408">Iron</keyword>
<dbReference type="GO" id="GO:0005886">
    <property type="term" value="C:plasma membrane"/>
    <property type="evidence" value="ECO:0007669"/>
    <property type="project" value="TreeGrafter"/>
</dbReference>
<evidence type="ECO:0000256" key="4">
    <source>
        <dbReference type="ARBA" id="ARBA00022729"/>
    </source>
</evidence>
<dbReference type="GO" id="GO:0046872">
    <property type="term" value="F:metal ion binding"/>
    <property type="evidence" value="ECO:0007669"/>
    <property type="project" value="UniProtKB-KW"/>
</dbReference>
<keyword evidence="7" id="KW-1133">Transmembrane helix</keyword>
<reference evidence="9 10" key="1">
    <citation type="submission" date="2016-03" db="EMBL/GenBank/DDBJ databases">
        <title>Deep-sea bacteria in the southern Pacific.</title>
        <authorList>
            <person name="Tang K."/>
        </authorList>
    </citation>
    <scope>NUCLEOTIDE SEQUENCE [LARGE SCALE GENOMIC DNA]</scope>
    <source>
        <strain evidence="9 10">JLT2016</strain>
    </source>
</reference>
<feature type="domain" description="CcmH/CycL/Ccl2/NrfF N-terminal" evidence="8">
    <location>
        <begin position="18"/>
        <end position="160"/>
    </location>
</feature>
<dbReference type="RefSeq" id="WP_076624726.1">
    <property type="nucleotide sequence ID" value="NZ_BMEW01000006.1"/>
</dbReference>
<keyword evidence="10" id="KW-1185">Reference proteome</keyword>
<keyword evidence="7" id="KW-0812">Transmembrane</keyword>
<feature type="transmembrane region" description="Helical" evidence="7">
    <location>
        <begin position="113"/>
        <end position="134"/>
    </location>
</feature>